<feature type="transmembrane region" description="Helical" evidence="6">
    <location>
        <begin position="109"/>
        <end position="126"/>
    </location>
</feature>
<keyword evidence="4 6" id="KW-1133">Transmembrane helix</keyword>
<name>A0A0X3BJ96_9EURY</name>
<keyword evidence="2" id="KW-1003">Cell membrane</keyword>
<evidence type="ECO:0000256" key="3">
    <source>
        <dbReference type="ARBA" id="ARBA00022692"/>
    </source>
</evidence>
<feature type="transmembrane region" description="Helical" evidence="6">
    <location>
        <begin position="52"/>
        <end position="69"/>
    </location>
</feature>
<dbReference type="Proteomes" id="UP000069850">
    <property type="component" value="Chromosome 1"/>
</dbReference>
<protein>
    <recommendedName>
        <fullName evidence="9">Phosphate-starvation-inducible PsiE family protein</fullName>
    </recommendedName>
</protein>
<proteinExistence type="predicted"/>
<sequence>MHHFVEWFERFTYLVLIVFLVVVLLFTLLELGWLTFIGLFEVTPLRLESPELFELFGYFLLVLIGLELLETIKAYLERREFHVEIIILVAIIAIARKVILLGSATPGELIGIALIIIALCGGYYLLRRAGLPYSLSPDNRMSSSERREEP</sequence>
<comment type="subcellular location">
    <subcellularLocation>
        <location evidence="1">Cell membrane</location>
        <topology evidence="1">Multi-pass membrane protein</topology>
    </subcellularLocation>
</comment>
<dbReference type="RefSeq" id="WP_062262313.1">
    <property type="nucleotide sequence ID" value="NZ_LT158599.1"/>
</dbReference>
<evidence type="ECO:0000313" key="8">
    <source>
        <dbReference type="Proteomes" id="UP000069850"/>
    </source>
</evidence>
<feature type="transmembrane region" description="Helical" evidence="6">
    <location>
        <begin position="12"/>
        <end position="40"/>
    </location>
</feature>
<dbReference type="InterPro" id="IPR020948">
    <property type="entry name" value="P_starv_induced_PsiE-like"/>
</dbReference>
<evidence type="ECO:0000256" key="1">
    <source>
        <dbReference type="ARBA" id="ARBA00004651"/>
    </source>
</evidence>
<evidence type="ECO:0000256" key="2">
    <source>
        <dbReference type="ARBA" id="ARBA00022475"/>
    </source>
</evidence>
<dbReference type="EMBL" id="LT158599">
    <property type="protein sequence ID" value="CVK32138.1"/>
    <property type="molecule type" value="Genomic_DNA"/>
</dbReference>
<evidence type="ECO:0000256" key="5">
    <source>
        <dbReference type="ARBA" id="ARBA00023136"/>
    </source>
</evidence>
<feature type="transmembrane region" description="Helical" evidence="6">
    <location>
        <begin position="81"/>
        <end position="103"/>
    </location>
</feature>
<dbReference type="KEGG" id="mema:MMAB1_0924"/>
<dbReference type="AlphaFoldDB" id="A0A0X3BJ96"/>
<dbReference type="GO" id="GO:0005886">
    <property type="term" value="C:plasma membrane"/>
    <property type="evidence" value="ECO:0007669"/>
    <property type="project" value="UniProtKB-SubCell"/>
</dbReference>
<evidence type="ECO:0008006" key="9">
    <source>
        <dbReference type="Google" id="ProtNLM"/>
    </source>
</evidence>
<accession>A0A0X3BJ96</accession>
<organism evidence="7 8">
    <name type="scientific">Methanoculleus bourgensis</name>
    <dbReference type="NCBI Taxonomy" id="83986"/>
    <lineage>
        <taxon>Archaea</taxon>
        <taxon>Methanobacteriati</taxon>
        <taxon>Methanobacteriota</taxon>
        <taxon>Stenosarchaea group</taxon>
        <taxon>Methanomicrobia</taxon>
        <taxon>Methanomicrobiales</taxon>
        <taxon>Methanomicrobiaceae</taxon>
        <taxon>Methanoculleus</taxon>
    </lineage>
</organism>
<gene>
    <name evidence="7" type="ORF">MMAB1_0924</name>
</gene>
<evidence type="ECO:0000313" key="7">
    <source>
        <dbReference type="EMBL" id="CVK32138.1"/>
    </source>
</evidence>
<dbReference type="GeneID" id="27136906"/>
<evidence type="ECO:0000256" key="6">
    <source>
        <dbReference type="SAM" id="Phobius"/>
    </source>
</evidence>
<keyword evidence="5 6" id="KW-0472">Membrane</keyword>
<keyword evidence="3 6" id="KW-0812">Transmembrane</keyword>
<reference evidence="7 8" key="1">
    <citation type="submission" date="2016-01" db="EMBL/GenBank/DDBJ databases">
        <authorList>
            <person name="Manzoor S."/>
        </authorList>
    </citation>
    <scope>NUCLEOTIDE SEQUENCE [LARGE SCALE GENOMIC DNA]</scope>
    <source>
        <strain evidence="7">Methanoculleus sp MAB1</strain>
    </source>
</reference>
<evidence type="ECO:0000256" key="4">
    <source>
        <dbReference type="ARBA" id="ARBA00022989"/>
    </source>
</evidence>
<dbReference type="Pfam" id="PF06146">
    <property type="entry name" value="PsiE"/>
    <property type="match status" value="1"/>
</dbReference>